<dbReference type="PANTHER" id="PTHR20957">
    <property type="entry name" value="RNA-BINDING PROTEIN 48"/>
    <property type="match status" value="1"/>
</dbReference>
<dbReference type="GO" id="GO:0005654">
    <property type="term" value="C:nucleoplasm"/>
    <property type="evidence" value="ECO:0007669"/>
    <property type="project" value="TreeGrafter"/>
</dbReference>
<evidence type="ECO:0000256" key="5">
    <source>
        <dbReference type="ARBA" id="ARBA00022884"/>
    </source>
</evidence>
<evidence type="ECO:0000256" key="8">
    <source>
        <dbReference type="SAM" id="MobiDB-lite"/>
    </source>
</evidence>
<dbReference type="SMR" id="B4H8I1"/>
<dbReference type="GO" id="GO:0003723">
    <property type="term" value="F:RNA binding"/>
    <property type="evidence" value="ECO:0007669"/>
    <property type="project" value="UniProtKB-KW"/>
</dbReference>
<dbReference type="HOGENOM" id="CLU_124051_0_0_1"/>
<dbReference type="GO" id="GO:0008380">
    <property type="term" value="P:RNA splicing"/>
    <property type="evidence" value="ECO:0007669"/>
    <property type="project" value="UniProtKB-KW"/>
</dbReference>
<evidence type="ECO:0000256" key="7">
    <source>
        <dbReference type="ARBA" id="ARBA00035004"/>
    </source>
</evidence>
<gene>
    <name evidence="9" type="primary">Dper\GL20098</name>
    <name evidence="9" type="ORF">Dper_GL20098</name>
</gene>
<organism evidence="10">
    <name type="scientific">Drosophila persimilis</name>
    <name type="common">Fruit fly</name>
    <dbReference type="NCBI Taxonomy" id="7234"/>
    <lineage>
        <taxon>Eukaryota</taxon>
        <taxon>Metazoa</taxon>
        <taxon>Ecdysozoa</taxon>
        <taxon>Arthropoda</taxon>
        <taxon>Hexapoda</taxon>
        <taxon>Insecta</taxon>
        <taxon>Pterygota</taxon>
        <taxon>Neoptera</taxon>
        <taxon>Endopterygota</taxon>
        <taxon>Diptera</taxon>
        <taxon>Brachycera</taxon>
        <taxon>Muscomorpha</taxon>
        <taxon>Ephydroidea</taxon>
        <taxon>Drosophilidae</taxon>
        <taxon>Drosophila</taxon>
        <taxon>Sophophora</taxon>
    </lineage>
</organism>
<dbReference type="PhylomeDB" id="B4H8I1"/>
<name>B4H8I1_DROPE</name>
<evidence type="ECO:0000256" key="1">
    <source>
        <dbReference type="ARBA" id="ARBA00006938"/>
    </source>
</evidence>
<dbReference type="SUPFAM" id="SSF54928">
    <property type="entry name" value="RNA-binding domain, RBD"/>
    <property type="match status" value="1"/>
</dbReference>
<evidence type="ECO:0000313" key="9">
    <source>
        <dbReference type="EMBL" id="EDW35016.1"/>
    </source>
</evidence>
<feature type="region of interest" description="Disordered" evidence="8">
    <location>
        <begin position="154"/>
        <end position="181"/>
    </location>
</feature>
<evidence type="ECO:0000313" key="10">
    <source>
        <dbReference type="Proteomes" id="UP000008744"/>
    </source>
</evidence>
<dbReference type="Gene3D" id="3.30.70.330">
    <property type="match status" value="1"/>
</dbReference>
<sequence>MDSATTDHHKQLQYCTTRLPYRQGRELKAVKVRIQKLDSFAHNEWLVFQVYTVASESRYLLIFGVPKINLQGNLKTKLQCFGKLQSCACITPEMAAKMELEAFTDVFAVQFERLEVARRAKRQLDAKQFYGGTLHISYAPERETLQELREKLMKRSQEVANRTRRNRTDQTDSTPAKKRMK</sequence>
<dbReference type="Proteomes" id="UP000008744">
    <property type="component" value="Unassembled WGS sequence"/>
</dbReference>
<keyword evidence="3" id="KW-0507">mRNA processing</keyword>
<dbReference type="OrthoDB" id="78358at2759"/>
<evidence type="ECO:0000256" key="6">
    <source>
        <dbReference type="ARBA" id="ARBA00023187"/>
    </source>
</evidence>
<keyword evidence="5" id="KW-0694">RNA-binding</keyword>
<dbReference type="GO" id="GO:0005681">
    <property type="term" value="C:spliceosomal complex"/>
    <property type="evidence" value="ECO:0007669"/>
    <property type="project" value="UniProtKB-KW"/>
</dbReference>
<proteinExistence type="inferred from homology"/>
<keyword evidence="6" id="KW-0508">mRNA splicing</keyword>
<keyword evidence="10" id="KW-1185">Reference proteome</keyword>
<dbReference type="InterPro" id="IPR034264">
    <property type="entry name" value="RBM48_RRM"/>
</dbReference>
<dbReference type="InterPro" id="IPR012677">
    <property type="entry name" value="Nucleotide-bd_a/b_plait_sf"/>
</dbReference>
<comment type="similarity">
    <text evidence="1">Belongs to the RBM48 family.</text>
</comment>
<dbReference type="STRING" id="7234.B4H8I1"/>
<dbReference type="AlphaFoldDB" id="B4H8I1"/>
<dbReference type="FunFam" id="3.30.70.330:FF:001817">
    <property type="match status" value="1"/>
</dbReference>
<reference evidence="9 10" key="1">
    <citation type="journal article" date="2007" name="Nature">
        <title>Evolution of genes and genomes on the Drosophila phylogeny.</title>
        <authorList>
            <consortium name="Drosophila 12 Genomes Consortium"/>
            <person name="Clark A.G."/>
            <person name="Eisen M.B."/>
            <person name="Smith D.R."/>
            <person name="Bergman C.M."/>
            <person name="Oliver B."/>
            <person name="Markow T.A."/>
            <person name="Kaufman T.C."/>
            <person name="Kellis M."/>
            <person name="Gelbart W."/>
            <person name="Iyer V.N."/>
            <person name="Pollard D.A."/>
            <person name="Sackton T.B."/>
            <person name="Larracuente A.M."/>
            <person name="Singh N.D."/>
            <person name="Abad J.P."/>
            <person name="Abt D.N."/>
            <person name="Adryan B."/>
            <person name="Aguade M."/>
            <person name="Akashi H."/>
            <person name="Anderson W.W."/>
            <person name="Aquadro C.F."/>
            <person name="Ardell D.H."/>
            <person name="Arguello R."/>
            <person name="Artieri C.G."/>
            <person name="Barbash D.A."/>
            <person name="Barker D."/>
            <person name="Barsanti P."/>
            <person name="Batterham P."/>
            <person name="Batzoglou S."/>
            <person name="Begun D."/>
            <person name="Bhutkar A."/>
            <person name="Blanco E."/>
            <person name="Bosak S.A."/>
            <person name="Bradley R.K."/>
            <person name="Brand A.D."/>
            <person name="Brent M.R."/>
            <person name="Brooks A.N."/>
            <person name="Brown R.H."/>
            <person name="Butlin R.K."/>
            <person name="Caggese C."/>
            <person name="Calvi B.R."/>
            <person name="Bernardo de Carvalho A."/>
            <person name="Caspi A."/>
            <person name="Castrezana S."/>
            <person name="Celniker S.E."/>
            <person name="Chang J.L."/>
            <person name="Chapple C."/>
            <person name="Chatterji S."/>
            <person name="Chinwalla A."/>
            <person name="Civetta A."/>
            <person name="Clifton S.W."/>
            <person name="Comeron J.M."/>
            <person name="Costello J.C."/>
            <person name="Coyne J.A."/>
            <person name="Daub J."/>
            <person name="David R.G."/>
            <person name="Delcher A.L."/>
            <person name="Delehaunty K."/>
            <person name="Do C.B."/>
            <person name="Ebling H."/>
            <person name="Edwards K."/>
            <person name="Eickbush T."/>
            <person name="Evans J.D."/>
            <person name="Filipski A."/>
            <person name="Findeiss S."/>
            <person name="Freyhult E."/>
            <person name="Fulton L."/>
            <person name="Fulton R."/>
            <person name="Garcia A.C."/>
            <person name="Gardiner A."/>
            <person name="Garfield D.A."/>
            <person name="Garvin B.E."/>
            <person name="Gibson G."/>
            <person name="Gilbert D."/>
            <person name="Gnerre S."/>
            <person name="Godfrey J."/>
            <person name="Good R."/>
            <person name="Gotea V."/>
            <person name="Gravely B."/>
            <person name="Greenberg A.J."/>
            <person name="Griffiths-Jones S."/>
            <person name="Gross S."/>
            <person name="Guigo R."/>
            <person name="Gustafson E.A."/>
            <person name="Haerty W."/>
            <person name="Hahn M.W."/>
            <person name="Halligan D.L."/>
            <person name="Halpern A.L."/>
            <person name="Halter G.M."/>
            <person name="Han M.V."/>
            <person name="Heger A."/>
            <person name="Hillier L."/>
            <person name="Hinrichs A.S."/>
            <person name="Holmes I."/>
            <person name="Hoskins R.A."/>
            <person name="Hubisz M.J."/>
            <person name="Hultmark D."/>
            <person name="Huntley M.A."/>
            <person name="Jaffe D.B."/>
            <person name="Jagadeeshan S."/>
            <person name="Jeck W.R."/>
            <person name="Johnson J."/>
            <person name="Jones C.D."/>
            <person name="Jordan W.C."/>
            <person name="Karpen G.H."/>
            <person name="Kataoka E."/>
            <person name="Keightley P.D."/>
            <person name="Kheradpour P."/>
            <person name="Kirkness E.F."/>
            <person name="Koerich L.B."/>
            <person name="Kristiansen K."/>
            <person name="Kudrna D."/>
            <person name="Kulathinal R.J."/>
            <person name="Kumar S."/>
            <person name="Kwok R."/>
            <person name="Lander E."/>
            <person name="Langley C.H."/>
            <person name="Lapoint R."/>
            <person name="Lazzaro B.P."/>
            <person name="Lee S.J."/>
            <person name="Levesque L."/>
            <person name="Li R."/>
            <person name="Lin C.F."/>
            <person name="Lin M.F."/>
            <person name="Lindblad-Toh K."/>
            <person name="Llopart A."/>
            <person name="Long M."/>
            <person name="Low L."/>
            <person name="Lozovsky E."/>
            <person name="Lu J."/>
            <person name="Luo M."/>
            <person name="Machado C.A."/>
            <person name="Makalowski W."/>
            <person name="Marzo M."/>
            <person name="Matsuda M."/>
            <person name="Matzkin L."/>
            <person name="McAllister B."/>
            <person name="McBride C.S."/>
            <person name="McKernan B."/>
            <person name="McKernan K."/>
            <person name="Mendez-Lago M."/>
            <person name="Minx P."/>
            <person name="Mollenhauer M.U."/>
            <person name="Montooth K."/>
            <person name="Mount S.M."/>
            <person name="Mu X."/>
            <person name="Myers E."/>
            <person name="Negre B."/>
            <person name="Newfeld S."/>
            <person name="Nielsen R."/>
            <person name="Noor M.A."/>
            <person name="O'Grady P."/>
            <person name="Pachter L."/>
            <person name="Papaceit M."/>
            <person name="Parisi M.J."/>
            <person name="Parisi M."/>
            <person name="Parts L."/>
            <person name="Pedersen J.S."/>
            <person name="Pesole G."/>
            <person name="Phillippy A.M."/>
            <person name="Ponting C.P."/>
            <person name="Pop M."/>
            <person name="Porcelli D."/>
            <person name="Powell J.R."/>
            <person name="Prohaska S."/>
            <person name="Pruitt K."/>
            <person name="Puig M."/>
            <person name="Quesneville H."/>
            <person name="Ram K.R."/>
            <person name="Rand D."/>
            <person name="Rasmussen M.D."/>
            <person name="Reed L.K."/>
            <person name="Reenan R."/>
            <person name="Reily A."/>
            <person name="Remington K.A."/>
            <person name="Rieger T.T."/>
            <person name="Ritchie M.G."/>
            <person name="Robin C."/>
            <person name="Rogers Y.H."/>
            <person name="Rohde C."/>
            <person name="Rozas J."/>
            <person name="Rubenfield M.J."/>
            <person name="Ruiz A."/>
            <person name="Russo S."/>
            <person name="Salzberg S.L."/>
            <person name="Sanchez-Gracia A."/>
            <person name="Saranga D.J."/>
            <person name="Sato H."/>
            <person name="Schaeffer S.W."/>
            <person name="Schatz M.C."/>
            <person name="Schlenke T."/>
            <person name="Schwartz R."/>
            <person name="Segarra C."/>
            <person name="Singh R.S."/>
            <person name="Sirot L."/>
            <person name="Sirota M."/>
            <person name="Sisneros N.B."/>
            <person name="Smith C.D."/>
            <person name="Smith T.F."/>
            <person name="Spieth J."/>
            <person name="Stage D.E."/>
            <person name="Stark A."/>
            <person name="Stephan W."/>
            <person name="Strausberg R.L."/>
            <person name="Strempel S."/>
            <person name="Sturgill D."/>
            <person name="Sutton G."/>
            <person name="Sutton G.G."/>
            <person name="Tao W."/>
            <person name="Teichmann S."/>
            <person name="Tobari Y.N."/>
            <person name="Tomimura Y."/>
            <person name="Tsolas J.M."/>
            <person name="Valente V.L."/>
            <person name="Venter E."/>
            <person name="Venter J.C."/>
            <person name="Vicario S."/>
            <person name="Vieira F.G."/>
            <person name="Vilella A.J."/>
            <person name="Villasante A."/>
            <person name="Walenz B."/>
            <person name="Wang J."/>
            <person name="Wasserman M."/>
            <person name="Watts T."/>
            <person name="Wilson D."/>
            <person name="Wilson R.K."/>
            <person name="Wing R.A."/>
            <person name="Wolfner M.F."/>
            <person name="Wong A."/>
            <person name="Wong G.K."/>
            <person name="Wu C.I."/>
            <person name="Wu G."/>
            <person name="Yamamoto D."/>
            <person name="Yang H.P."/>
            <person name="Yang S.P."/>
            <person name="Yorke J.A."/>
            <person name="Yoshida K."/>
            <person name="Zdobnov E."/>
            <person name="Zhang P."/>
            <person name="Zhang Y."/>
            <person name="Zimin A.V."/>
            <person name="Baldwin J."/>
            <person name="Abdouelleil A."/>
            <person name="Abdulkadir J."/>
            <person name="Abebe A."/>
            <person name="Abera B."/>
            <person name="Abreu J."/>
            <person name="Acer S.C."/>
            <person name="Aftuck L."/>
            <person name="Alexander A."/>
            <person name="An P."/>
            <person name="Anderson E."/>
            <person name="Anderson S."/>
            <person name="Arachi H."/>
            <person name="Azer M."/>
            <person name="Bachantsang P."/>
            <person name="Barry A."/>
            <person name="Bayul T."/>
            <person name="Berlin A."/>
            <person name="Bessette D."/>
            <person name="Bloom T."/>
            <person name="Blye J."/>
            <person name="Boguslavskiy L."/>
            <person name="Bonnet C."/>
            <person name="Boukhgalter B."/>
            <person name="Bourzgui I."/>
            <person name="Brown A."/>
            <person name="Cahill P."/>
            <person name="Channer S."/>
            <person name="Cheshatsang Y."/>
            <person name="Chuda L."/>
            <person name="Citroen M."/>
            <person name="Collymore A."/>
            <person name="Cooke P."/>
            <person name="Costello M."/>
            <person name="D'Aco K."/>
            <person name="Daza R."/>
            <person name="De Haan G."/>
            <person name="DeGray S."/>
            <person name="DeMaso C."/>
            <person name="Dhargay N."/>
            <person name="Dooley K."/>
            <person name="Dooley E."/>
            <person name="Doricent M."/>
            <person name="Dorje P."/>
            <person name="Dorjee K."/>
            <person name="Dupes A."/>
            <person name="Elong R."/>
            <person name="Falk J."/>
            <person name="Farina A."/>
            <person name="Faro S."/>
            <person name="Ferguson D."/>
            <person name="Fisher S."/>
            <person name="Foley C.D."/>
            <person name="Franke A."/>
            <person name="Friedrich D."/>
            <person name="Gadbois L."/>
            <person name="Gearin G."/>
            <person name="Gearin C.R."/>
            <person name="Giannoukos G."/>
            <person name="Goode T."/>
            <person name="Graham J."/>
            <person name="Grandbois E."/>
            <person name="Grewal S."/>
            <person name="Gyaltsen K."/>
            <person name="Hafez N."/>
            <person name="Hagos B."/>
            <person name="Hall J."/>
            <person name="Henson C."/>
            <person name="Hollinger A."/>
            <person name="Honan T."/>
            <person name="Huard M.D."/>
            <person name="Hughes L."/>
            <person name="Hurhula B."/>
            <person name="Husby M.E."/>
            <person name="Kamat A."/>
            <person name="Kanga B."/>
            <person name="Kashin S."/>
            <person name="Khazanovich D."/>
            <person name="Kisner P."/>
            <person name="Lance K."/>
            <person name="Lara M."/>
            <person name="Lee W."/>
            <person name="Lennon N."/>
            <person name="Letendre F."/>
            <person name="LeVine R."/>
            <person name="Lipovsky A."/>
            <person name="Liu X."/>
            <person name="Liu J."/>
            <person name="Liu S."/>
            <person name="Lokyitsang T."/>
            <person name="Lokyitsang Y."/>
            <person name="Lubonja R."/>
            <person name="Lui A."/>
            <person name="MacDonald P."/>
            <person name="Magnisalis V."/>
            <person name="Maru K."/>
            <person name="Matthews C."/>
            <person name="McCusker W."/>
            <person name="McDonough S."/>
            <person name="Mehta T."/>
            <person name="Meldrim J."/>
            <person name="Meneus L."/>
            <person name="Mihai O."/>
            <person name="Mihalev A."/>
            <person name="Mihova T."/>
            <person name="Mittelman R."/>
            <person name="Mlenga V."/>
            <person name="Montmayeur A."/>
            <person name="Mulrain L."/>
            <person name="Navidi A."/>
            <person name="Naylor J."/>
            <person name="Negash T."/>
            <person name="Nguyen T."/>
            <person name="Nguyen N."/>
            <person name="Nicol R."/>
            <person name="Norbu C."/>
            <person name="Norbu N."/>
            <person name="Novod N."/>
            <person name="O'Neill B."/>
            <person name="Osman S."/>
            <person name="Markiewicz E."/>
            <person name="Oyono O.L."/>
            <person name="Patti C."/>
            <person name="Phunkhang P."/>
            <person name="Pierre F."/>
            <person name="Priest M."/>
            <person name="Raghuraman S."/>
            <person name="Rege F."/>
            <person name="Reyes R."/>
            <person name="Rise C."/>
            <person name="Rogov P."/>
            <person name="Ross K."/>
            <person name="Ryan E."/>
            <person name="Settipalli S."/>
            <person name="Shea T."/>
            <person name="Sherpa N."/>
            <person name="Shi L."/>
            <person name="Shih D."/>
            <person name="Sparrow T."/>
            <person name="Spaulding J."/>
            <person name="Stalker J."/>
            <person name="Stange-Thomann N."/>
            <person name="Stavropoulos S."/>
            <person name="Stone C."/>
            <person name="Strader C."/>
            <person name="Tesfaye S."/>
            <person name="Thomson T."/>
            <person name="Thoulutsang Y."/>
            <person name="Thoulutsang D."/>
            <person name="Topham K."/>
            <person name="Topping I."/>
            <person name="Tsamla T."/>
            <person name="Vassiliev H."/>
            <person name="Vo A."/>
            <person name="Wangchuk T."/>
            <person name="Wangdi T."/>
            <person name="Weiand M."/>
            <person name="Wilkinson J."/>
            <person name="Wilson A."/>
            <person name="Yadav S."/>
            <person name="Young G."/>
            <person name="Yu Q."/>
            <person name="Zembek L."/>
            <person name="Zhong D."/>
            <person name="Zimmer A."/>
            <person name="Zwirko Z."/>
            <person name="Jaffe D.B."/>
            <person name="Alvarez P."/>
            <person name="Brockman W."/>
            <person name="Butler J."/>
            <person name="Chin C."/>
            <person name="Gnerre S."/>
            <person name="Grabherr M."/>
            <person name="Kleber M."/>
            <person name="Mauceli E."/>
            <person name="MacCallum I."/>
        </authorList>
    </citation>
    <scope>NUCLEOTIDE SEQUENCE [LARGE SCALE GENOMIC DNA]</scope>
    <source>
        <strain evidence="10">MSH-3 / Tucson 14011-0111.49</strain>
    </source>
</reference>
<dbReference type="eggNOG" id="ENOG502QSNB">
    <property type="taxonomic scope" value="Eukaryota"/>
</dbReference>
<dbReference type="GO" id="GO:0006397">
    <property type="term" value="P:mRNA processing"/>
    <property type="evidence" value="ECO:0007669"/>
    <property type="project" value="UniProtKB-KW"/>
</dbReference>
<comment type="function">
    <text evidence="7">As a component of the minor spliceosome, involved in the splicing of U12-type introns in pre-mRNAs.</text>
</comment>
<evidence type="ECO:0000256" key="3">
    <source>
        <dbReference type="ARBA" id="ARBA00022664"/>
    </source>
</evidence>
<dbReference type="InterPro" id="IPR039599">
    <property type="entry name" value="RBM48"/>
</dbReference>
<dbReference type="InterPro" id="IPR035979">
    <property type="entry name" value="RBD_domain_sf"/>
</dbReference>
<accession>B4H8I1</accession>
<protein>
    <recommendedName>
        <fullName evidence="2">RNA-binding protein 48</fullName>
    </recommendedName>
</protein>
<dbReference type="OMA" id="PYRQGRE"/>
<evidence type="ECO:0000256" key="2">
    <source>
        <dbReference type="ARBA" id="ARBA00015189"/>
    </source>
</evidence>
<dbReference type="CDD" id="cd12442">
    <property type="entry name" value="RRM_RBM48"/>
    <property type="match status" value="1"/>
</dbReference>
<keyword evidence="4" id="KW-0747">Spliceosome</keyword>
<dbReference type="PANTHER" id="PTHR20957:SF0">
    <property type="entry name" value="RNA-BINDING PROTEIN 48"/>
    <property type="match status" value="1"/>
</dbReference>
<evidence type="ECO:0000256" key="4">
    <source>
        <dbReference type="ARBA" id="ARBA00022728"/>
    </source>
</evidence>
<dbReference type="EMBL" id="CH479223">
    <property type="protein sequence ID" value="EDW35016.1"/>
    <property type="molecule type" value="Genomic_DNA"/>
</dbReference>